<dbReference type="GO" id="GO:0003723">
    <property type="term" value="F:RNA binding"/>
    <property type="evidence" value="ECO:0007669"/>
    <property type="project" value="InterPro"/>
</dbReference>
<dbReference type="Proteomes" id="UP000825935">
    <property type="component" value="Chromosome 11"/>
</dbReference>
<dbReference type="Gene3D" id="1.25.40.10">
    <property type="entry name" value="Tetratricopeptide repeat domain"/>
    <property type="match status" value="8"/>
</dbReference>
<sequence>MSDSKVGLSNGELVHLIQKCLRNKDFLGGRKLHSVAILAGLHTQPAIAPLLIRILGTSIETVVAASSTFCTLSSPSLESWHAIIASYSTLGQHSTVLQCYNAMLCNGISPSQPIYLIALKACSTLCTLIEGMLIHHNIVLEGINLDVYISSALVHMYAGASCLREARNIFDSINEKTAVFWNAMLAGYVHSGHGHLAIELFADMEHMPDQVTLTSVIKACGMVSSLKQGQCAHQIAVESGLAASQYVTSSLINMYVQCGALDEAQQLFTNLPQRSVVLWNALISGYVCHGNNQSAVDCFIKMQEEKIIPNNRTISIVLKACGNLCLQEQGSILYALMLEKSIVEDEILLVALVDMYVNCGDLEAAHSILNVTRSVPKAAWGAMLAGCAQQENGLLALEVYGEMQHKSIDADAAIYACIIKAAGLVGALEEGKLIHDQLIRHDLETNIVIGSALTDMYNKCGALDNGLNVYKALQKQDLVSWSTMISGYVQHGSHSSALKLFEQLKAEGVEPDKVMYSSILNACGGLRAVEQGKWLHHDINISEFHHDESLWTAFINMYCQCGYLEDAISLFERITVKTLLAWSAIILGHIQNGSVQAALCFFSRMQSSGINVDETILMSLLKTCGNSEQLNFMHERIKQMGFDSHLGIGNCLIDMYGKIGDLTMARKVFDCSPCKDVVTWNSMIAAYAEHSSISPLLELYGEMQLVGLESDAFTFSCMLKACRKVREIDLGNLIFDQVIRKSFETDAVIIRSLIEMYAELGSLDDAMKVFDIPVNGLSSWSTMIGAFAENNNFELALKFFEDRQKHGWKPDDKVLTSFLASISHSGQWERGQRYLNLLNEGSGFDPKLEHMNCAVDLLGRSGHICEAGELLQALPQPPDMIGLTSLLSSCKSHGSDLQEMLVQKVGY</sequence>
<evidence type="ECO:0008006" key="5">
    <source>
        <dbReference type="Google" id="ProtNLM"/>
    </source>
</evidence>
<dbReference type="InterPro" id="IPR002885">
    <property type="entry name" value="PPR_rpt"/>
</dbReference>
<feature type="repeat" description="PPR" evidence="2">
    <location>
        <begin position="676"/>
        <end position="710"/>
    </location>
</feature>
<feature type="repeat" description="PPR" evidence="2">
    <location>
        <begin position="275"/>
        <end position="309"/>
    </location>
</feature>
<keyword evidence="1" id="KW-0677">Repeat</keyword>
<protein>
    <recommendedName>
        <fullName evidence="5">Pentatricopeptide repeat-containing protein</fullName>
    </recommendedName>
</protein>
<evidence type="ECO:0000256" key="2">
    <source>
        <dbReference type="PROSITE-ProRule" id="PRU00708"/>
    </source>
</evidence>
<dbReference type="PROSITE" id="PS51375">
    <property type="entry name" value="PPR"/>
    <property type="match status" value="6"/>
</dbReference>
<dbReference type="EMBL" id="CM035416">
    <property type="protein sequence ID" value="KAH7425311.1"/>
    <property type="molecule type" value="Genomic_DNA"/>
</dbReference>
<dbReference type="EMBL" id="CM035416">
    <property type="protein sequence ID" value="KAH7425310.1"/>
    <property type="molecule type" value="Genomic_DNA"/>
</dbReference>
<dbReference type="FunFam" id="1.25.40.10:FF:000031">
    <property type="entry name" value="Pentatricopeptide repeat-containing protein mitochondrial"/>
    <property type="match status" value="1"/>
</dbReference>
<dbReference type="Pfam" id="PF13041">
    <property type="entry name" value="PPR_2"/>
    <property type="match status" value="4"/>
</dbReference>
<dbReference type="OMA" id="HYLMECG"/>
<evidence type="ECO:0000313" key="4">
    <source>
        <dbReference type="Proteomes" id="UP000825935"/>
    </source>
</evidence>
<feature type="repeat" description="PPR" evidence="2">
    <location>
        <begin position="547"/>
        <end position="581"/>
    </location>
</feature>
<dbReference type="GO" id="GO:0009451">
    <property type="term" value="P:RNA modification"/>
    <property type="evidence" value="ECO:0007669"/>
    <property type="project" value="InterPro"/>
</dbReference>
<feature type="repeat" description="PPR" evidence="2">
    <location>
        <begin position="776"/>
        <end position="810"/>
    </location>
</feature>
<gene>
    <name evidence="3" type="ORF">KP509_11G048900</name>
</gene>
<organism evidence="3 4">
    <name type="scientific">Ceratopteris richardii</name>
    <name type="common">Triangle waterfern</name>
    <dbReference type="NCBI Taxonomy" id="49495"/>
    <lineage>
        <taxon>Eukaryota</taxon>
        <taxon>Viridiplantae</taxon>
        <taxon>Streptophyta</taxon>
        <taxon>Embryophyta</taxon>
        <taxon>Tracheophyta</taxon>
        <taxon>Polypodiopsida</taxon>
        <taxon>Polypodiidae</taxon>
        <taxon>Polypodiales</taxon>
        <taxon>Pteridineae</taxon>
        <taxon>Pteridaceae</taxon>
        <taxon>Parkerioideae</taxon>
        <taxon>Ceratopteris</taxon>
    </lineage>
</organism>
<dbReference type="NCBIfam" id="TIGR00756">
    <property type="entry name" value="PPR"/>
    <property type="match status" value="5"/>
</dbReference>
<evidence type="ECO:0000256" key="1">
    <source>
        <dbReference type="ARBA" id="ARBA00022737"/>
    </source>
</evidence>
<dbReference type="AlphaFoldDB" id="A0A8T2TSP9"/>
<accession>A0A8T2TSP9</accession>
<feature type="repeat" description="PPR" evidence="2">
    <location>
        <begin position="76"/>
        <end position="110"/>
    </location>
</feature>
<evidence type="ECO:0000313" key="3">
    <source>
        <dbReference type="EMBL" id="KAH7425310.1"/>
    </source>
</evidence>
<reference evidence="3" key="1">
    <citation type="submission" date="2021-08" db="EMBL/GenBank/DDBJ databases">
        <title>WGS assembly of Ceratopteris richardii.</title>
        <authorList>
            <person name="Marchant D.B."/>
            <person name="Chen G."/>
            <person name="Jenkins J."/>
            <person name="Shu S."/>
            <person name="Leebens-Mack J."/>
            <person name="Grimwood J."/>
            <person name="Schmutz J."/>
            <person name="Soltis P."/>
            <person name="Soltis D."/>
            <person name="Chen Z.-H."/>
        </authorList>
    </citation>
    <scope>NUCLEOTIDE SEQUENCE</scope>
    <source>
        <strain evidence="3">Whitten #5841</strain>
        <tissue evidence="3">Leaf</tissue>
    </source>
</reference>
<dbReference type="OrthoDB" id="185373at2759"/>
<dbReference type="Pfam" id="PF01535">
    <property type="entry name" value="PPR"/>
    <property type="match status" value="7"/>
</dbReference>
<keyword evidence="4" id="KW-1185">Reference proteome</keyword>
<name>A0A8T2TSP9_CERRI</name>
<feature type="repeat" description="PPR" evidence="2">
    <location>
        <begin position="477"/>
        <end position="511"/>
    </location>
</feature>
<comment type="caution">
    <text evidence="3">The sequence shown here is derived from an EMBL/GenBank/DDBJ whole genome shotgun (WGS) entry which is preliminary data.</text>
</comment>
<dbReference type="InterPro" id="IPR011990">
    <property type="entry name" value="TPR-like_helical_dom_sf"/>
</dbReference>
<dbReference type="FunFam" id="1.25.40.10:FF:000381">
    <property type="entry name" value="Pentatricopeptide repeat-containing protein"/>
    <property type="match status" value="1"/>
</dbReference>
<dbReference type="InterPro" id="IPR046960">
    <property type="entry name" value="PPR_At4g14850-like_plant"/>
</dbReference>
<proteinExistence type="predicted"/>
<dbReference type="PANTHER" id="PTHR47926">
    <property type="entry name" value="PENTATRICOPEPTIDE REPEAT-CONTAINING PROTEIN"/>
    <property type="match status" value="1"/>
</dbReference>